<organism evidence="3 4">
    <name type="scientific">Rarobacter faecitabidus</name>
    <dbReference type="NCBI Taxonomy" id="13243"/>
    <lineage>
        <taxon>Bacteria</taxon>
        <taxon>Bacillati</taxon>
        <taxon>Actinomycetota</taxon>
        <taxon>Actinomycetes</taxon>
        <taxon>Micrococcales</taxon>
        <taxon>Rarobacteraceae</taxon>
        <taxon>Rarobacter</taxon>
    </lineage>
</organism>
<name>A0A542ZVY8_RARFA</name>
<keyword evidence="2" id="KW-0472">Membrane</keyword>
<dbReference type="InterPro" id="IPR021449">
    <property type="entry name" value="DUF3099"/>
</dbReference>
<keyword evidence="4" id="KW-1185">Reference proteome</keyword>
<feature type="transmembrane region" description="Helical" evidence="2">
    <location>
        <begin position="64"/>
        <end position="82"/>
    </location>
</feature>
<keyword evidence="2" id="KW-0812">Transmembrane</keyword>
<proteinExistence type="predicted"/>
<feature type="compositionally biased region" description="Basic and acidic residues" evidence="1">
    <location>
        <begin position="1"/>
        <end position="19"/>
    </location>
</feature>
<keyword evidence="2" id="KW-1133">Transmembrane helix</keyword>
<accession>A0A542ZVY8</accession>
<evidence type="ECO:0000313" key="4">
    <source>
        <dbReference type="Proteomes" id="UP000315389"/>
    </source>
</evidence>
<evidence type="ECO:0000256" key="2">
    <source>
        <dbReference type="SAM" id="Phobius"/>
    </source>
</evidence>
<feature type="region of interest" description="Disordered" evidence="1">
    <location>
        <begin position="1"/>
        <end position="25"/>
    </location>
</feature>
<protein>
    <submittedName>
        <fullName evidence="3">DUF3099 family protein</fullName>
    </submittedName>
</protein>
<sequence length="124" mass="13979">MSDRELQRPEVTRPGEGPELRITNVPEPLSVDQQRRMRSYLIKMTVRVVSFIMAFISWRLGWPVAVTFILMSAAAVLPYFAVISVNTGRDGRDTDTSFRYTHPVQRLTAGEAPETPDEEGAPQT</sequence>
<dbReference type="AlphaFoldDB" id="A0A542ZVY8"/>
<dbReference type="RefSeq" id="WP_170222607.1">
    <property type="nucleotide sequence ID" value="NZ_BAAASV010000003.1"/>
</dbReference>
<feature type="transmembrane region" description="Helical" evidence="2">
    <location>
        <begin position="40"/>
        <end position="58"/>
    </location>
</feature>
<evidence type="ECO:0000313" key="3">
    <source>
        <dbReference type="EMBL" id="TQL64350.1"/>
    </source>
</evidence>
<dbReference type="EMBL" id="VFOS01000001">
    <property type="protein sequence ID" value="TQL64350.1"/>
    <property type="molecule type" value="Genomic_DNA"/>
</dbReference>
<feature type="compositionally biased region" description="Acidic residues" evidence="1">
    <location>
        <begin position="114"/>
        <end position="124"/>
    </location>
</feature>
<dbReference type="Proteomes" id="UP000315389">
    <property type="component" value="Unassembled WGS sequence"/>
</dbReference>
<comment type="caution">
    <text evidence="3">The sequence shown here is derived from an EMBL/GenBank/DDBJ whole genome shotgun (WGS) entry which is preliminary data.</text>
</comment>
<gene>
    <name evidence="3" type="ORF">FB461_0852</name>
</gene>
<dbReference type="Pfam" id="PF11298">
    <property type="entry name" value="DUF3099"/>
    <property type="match status" value="1"/>
</dbReference>
<feature type="region of interest" description="Disordered" evidence="1">
    <location>
        <begin position="88"/>
        <end position="124"/>
    </location>
</feature>
<reference evidence="3 4" key="1">
    <citation type="submission" date="2019-06" db="EMBL/GenBank/DDBJ databases">
        <title>Sequencing the genomes of 1000 actinobacteria strains.</title>
        <authorList>
            <person name="Klenk H.-P."/>
        </authorList>
    </citation>
    <scope>NUCLEOTIDE SEQUENCE [LARGE SCALE GENOMIC DNA]</scope>
    <source>
        <strain evidence="3 4">DSM 4813</strain>
    </source>
</reference>
<evidence type="ECO:0000256" key="1">
    <source>
        <dbReference type="SAM" id="MobiDB-lite"/>
    </source>
</evidence>